<proteinExistence type="predicted"/>
<gene>
    <name evidence="2" type="ORF">I302_06526</name>
    <name evidence="3" type="ORF">I302_107735</name>
</gene>
<feature type="region of interest" description="Disordered" evidence="1">
    <location>
        <begin position="1"/>
        <end position="52"/>
    </location>
</feature>
<evidence type="ECO:0000313" key="4">
    <source>
        <dbReference type="Proteomes" id="UP000092730"/>
    </source>
</evidence>
<dbReference type="VEuPathDB" id="FungiDB:I302_06526"/>
<reference evidence="2" key="3">
    <citation type="submission" date="2014-01" db="EMBL/GenBank/DDBJ databases">
        <title>Evolution of pathogenesis and genome organization in the Tremellales.</title>
        <authorList>
            <person name="Cuomo C."/>
            <person name="Litvintseva A."/>
            <person name="Heitman J."/>
            <person name="Chen Y."/>
            <person name="Sun S."/>
            <person name="Springer D."/>
            <person name="Dromer F."/>
            <person name="Young S."/>
            <person name="Zeng Q."/>
            <person name="Chapman S."/>
            <person name="Gujja S."/>
            <person name="Saif S."/>
            <person name="Birren B."/>
        </authorList>
    </citation>
    <scope>NUCLEOTIDE SEQUENCE</scope>
    <source>
        <strain evidence="2">CBS 10118</strain>
    </source>
</reference>
<dbReference type="KEGG" id="kbi:30210925"/>
<reference evidence="3" key="2">
    <citation type="submission" date="2013-07" db="EMBL/GenBank/DDBJ databases">
        <authorList>
            <consortium name="The Broad Institute Genome Sequencing Platform"/>
            <person name="Cuomo C."/>
            <person name="Litvintseva A."/>
            <person name="Chen Y."/>
            <person name="Heitman J."/>
            <person name="Sun S."/>
            <person name="Springer D."/>
            <person name="Dromer F."/>
            <person name="Young S.K."/>
            <person name="Zeng Q."/>
            <person name="Gargeya S."/>
            <person name="Fitzgerald M."/>
            <person name="Abouelleil A."/>
            <person name="Alvarado L."/>
            <person name="Berlin A.M."/>
            <person name="Chapman S.B."/>
            <person name="Dewar J."/>
            <person name="Goldberg J."/>
            <person name="Griggs A."/>
            <person name="Gujja S."/>
            <person name="Hansen M."/>
            <person name="Howarth C."/>
            <person name="Imamovic A."/>
            <person name="Larimer J."/>
            <person name="McCowan C."/>
            <person name="Murphy C."/>
            <person name="Pearson M."/>
            <person name="Priest M."/>
            <person name="Roberts A."/>
            <person name="Saif S."/>
            <person name="Shea T."/>
            <person name="Sykes S."/>
            <person name="Wortman J."/>
            <person name="Nusbaum C."/>
            <person name="Birren B."/>
        </authorList>
    </citation>
    <scope>NUCLEOTIDE SEQUENCE</scope>
    <source>
        <strain evidence="3">CBS 10118</strain>
    </source>
</reference>
<dbReference type="EMBL" id="CP144546">
    <property type="protein sequence ID" value="WVW85697.1"/>
    <property type="molecule type" value="Genomic_DNA"/>
</dbReference>
<dbReference type="AlphaFoldDB" id="A0A1B9FXN8"/>
<dbReference type="GeneID" id="30210925"/>
<feature type="compositionally biased region" description="Polar residues" evidence="1">
    <location>
        <begin position="1"/>
        <end position="13"/>
    </location>
</feature>
<feature type="compositionally biased region" description="Basic and acidic residues" evidence="1">
    <location>
        <begin position="16"/>
        <end position="29"/>
    </location>
</feature>
<dbReference type="RefSeq" id="XP_019044613.1">
    <property type="nucleotide sequence ID" value="XM_019193136.1"/>
</dbReference>
<evidence type="ECO:0000313" key="3">
    <source>
        <dbReference type="EMBL" id="WVW85697.1"/>
    </source>
</evidence>
<keyword evidence="4" id="KW-1185">Reference proteome</keyword>
<reference evidence="2" key="1">
    <citation type="submission" date="2013-07" db="EMBL/GenBank/DDBJ databases">
        <title>The Genome Sequence of Cryptococcus bestiolae CBS10118.</title>
        <authorList>
            <consortium name="The Broad Institute Genome Sequencing Platform"/>
            <person name="Cuomo C."/>
            <person name="Litvintseva A."/>
            <person name="Chen Y."/>
            <person name="Heitman J."/>
            <person name="Sun S."/>
            <person name="Springer D."/>
            <person name="Dromer F."/>
            <person name="Young S.K."/>
            <person name="Zeng Q."/>
            <person name="Gargeya S."/>
            <person name="Fitzgerald M."/>
            <person name="Abouelleil A."/>
            <person name="Alvarado L."/>
            <person name="Berlin A.M."/>
            <person name="Chapman S.B."/>
            <person name="Dewar J."/>
            <person name="Goldberg J."/>
            <person name="Griggs A."/>
            <person name="Gujja S."/>
            <person name="Hansen M."/>
            <person name="Howarth C."/>
            <person name="Imamovic A."/>
            <person name="Larimer J."/>
            <person name="McCowan C."/>
            <person name="Murphy C."/>
            <person name="Pearson M."/>
            <person name="Priest M."/>
            <person name="Roberts A."/>
            <person name="Saif S."/>
            <person name="Shea T."/>
            <person name="Sykes S."/>
            <person name="Wortman J."/>
            <person name="Nusbaum C."/>
            <person name="Birren B."/>
        </authorList>
    </citation>
    <scope>NUCLEOTIDE SEQUENCE [LARGE SCALE GENOMIC DNA]</scope>
    <source>
        <strain evidence="2">CBS 10118</strain>
    </source>
</reference>
<name>A0A1B9FXN8_9TREE</name>
<feature type="compositionally biased region" description="Basic and acidic residues" evidence="1">
    <location>
        <begin position="40"/>
        <end position="52"/>
    </location>
</feature>
<protein>
    <submittedName>
        <fullName evidence="2">Uncharacterized protein</fullName>
    </submittedName>
</protein>
<reference evidence="3" key="4">
    <citation type="submission" date="2024-02" db="EMBL/GenBank/DDBJ databases">
        <title>Comparative genomics of Cryptococcus and Kwoniella reveals pathogenesis evolution and contrasting modes of karyotype evolution via chromosome fusion or intercentromeric recombination.</title>
        <authorList>
            <person name="Coelho M.A."/>
            <person name="David-Palma M."/>
            <person name="Shea T."/>
            <person name="Bowers K."/>
            <person name="McGinley-Smith S."/>
            <person name="Mohammad A.W."/>
            <person name="Gnirke A."/>
            <person name="Yurkov A.M."/>
            <person name="Nowrousian M."/>
            <person name="Sun S."/>
            <person name="Cuomo C.A."/>
            <person name="Heitman J."/>
        </authorList>
    </citation>
    <scope>NUCLEOTIDE SEQUENCE</scope>
    <source>
        <strain evidence="3">CBS 10118</strain>
    </source>
</reference>
<dbReference type="EMBL" id="KI894023">
    <property type="protein sequence ID" value="OCF23543.1"/>
    <property type="molecule type" value="Genomic_DNA"/>
</dbReference>
<accession>A0A1B9FXN8</accession>
<dbReference type="Proteomes" id="UP000092730">
    <property type="component" value="Chromosome 6"/>
</dbReference>
<evidence type="ECO:0000313" key="2">
    <source>
        <dbReference type="EMBL" id="OCF23543.1"/>
    </source>
</evidence>
<sequence>MSSHQSAIGSQMSAEAEERLAAREAEMLKTHNTHAMLIRKKGEGNRQAKRDLKVFKQKQELYKMTKSSSGYEEDTRNTFVRGFLDYRDLMCEKYSGTTNDTKGSTADSSNASTRHSIREWFLGRFSTGGSKTE</sequence>
<evidence type="ECO:0000256" key="1">
    <source>
        <dbReference type="SAM" id="MobiDB-lite"/>
    </source>
</evidence>
<organism evidence="2">
    <name type="scientific">Kwoniella bestiolae CBS 10118</name>
    <dbReference type="NCBI Taxonomy" id="1296100"/>
    <lineage>
        <taxon>Eukaryota</taxon>
        <taxon>Fungi</taxon>
        <taxon>Dikarya</taxon>
        <taxon>Basidiomycota</taxon>
        <taxon>Agaricomycotina</taxon>
        <taxon>Tremellomycetes</taxon>
        <taxon>Tremellales</taxon>
        <taxon>Cryptococcaceae</taxon>
        <taxon>Kwoniella</taxon>
    </lineage>
</organism>